<dbReference type="NCBIfam" id="TIGR03083">
    <property type="entry name" value="maleylpyruvate isomerase family mycothiol-dependent enzyme"/>
    <property type="match status" value="1"/>
</dbReference>
<dbReference type="NCBIfam" id="TIGR03085">
    <property type="entry name" value="TIGR03085 family metal-binding protein"/>
    <property type="match status" value="1"/>
</dbReference>
<organism evidence="1 2">
    <name type="scientific">Nocardioides islandensis</name>
    <dbReference type="NCBI Taxonomy" id="433663"/>
    <lineage>
        <taxon>Bacteria</taxon>
        <taxon>Bacillati</taxon>
        <taxon>Actinomycetota</taxon>
        <taxon>Actinomycetes</taxon>
        <taxon>Propionibacteriales</taxon>
        <taxon>Nocardioidaceae</taxon>
        <taxon>Nocardioides</taxon>
    </lineage>
</organism>
<dbReference type="InterPro" id="IPR017517">
    <property type="entry name" value="Maleyloyr_isom"/>
</dbReference>
<dbReference type="AlphaFoldDB" id="A0A930YKQ0"/>
<protein>
    <submittedName>
        <fullName evidence="1">TIGR03085 family protein</fullName>
    </submittedName>
</protein>
<keyword evidence="2" id="KW-1185">Reference proteome</keyword>
<dbReference type="Proteomes" id="UP000640489">
    <property type="component" value="Unassembled WGS sequence"/>
</dbReference>
<gene>
    <name evidence="1" type="ORF">ISU07_11975</name>
</gene>
<comment type="caution">
    <text evidence="1">The sequence shown here is derived from an EMBL/GenBank/DDBJ whole genome shotgun (WGS) entry which is preliminary data.</text>
</comment>
<reference evidence="1" key="1">
    <citation type="submission" date="2020-11" db="EMBL/GenBank/DDBJ databases">
        <title>Nocardioides sp. nov., isolated from Soil of Cynanchum wilfordii Hemsley rhizosphere.</title>
        <authorList>
            <person name="Lee J.-S."/>
            <person name="Suh M.K."/>
            <person name="Kim J.-S."/>
        </authorList>
    </citation>
    <scope>NUCLEOTIDE SEQUENCE</scope>
    <source>
        <strain evidence="1">KCTC 19275</strain>
    </source>
</reference>
<sequence>MPGLPPLRADFVRRERQALCDTAQSVGPKARTLCVGWDVKDLMCHLLVRESSVLGALGIALSPLSGLTEKEMARLKRQPFDRLVERFRNNRLSFSALPPADAAFNTLELFVHHEDIRRAQPGWRRRTLSEDAADTLWKALRSQGPALVRSTGVPVVVRRTDTDQTTRLLPGSGAVEVRGPVGELVMFLHGRDEVREIAFDGPEERVAKVRRADLGTF</sequence>
<dbReference type="SUPFAM" id="SSF109854">
    <property type="entry name" value="DinB/YfiT-like putative metalloenzymes"/>
    <property type="match status" value="1"/>
</dbReference>
<accession>A0A930YKQ0</accession>
<evidence type="ECO:0000313" key="1">
    <source>
        <dbReference type="EMBL" id="MBF4763845.1"/>
    </source>
</evidence>
<dbReference type="EMBL" id="JADKPN010000006">
    <property type="protein sequence ID" value="MBF4763845.1"/>
    <property type="molecule type" value="Genomic_DNA"/>
</dbReference>
<dbReference type="InterPro" id="IPR034660">
    <property type="entry name" value="DinB/YfiT-like"/>
</dbReference>
<dbReference type="RefSeq" id="WP_194707032.1">
    <property type="nucleotide sequence ID" value="NZ_JADKPN010000006.1"/>
</dbReference>
<proteinExistence type="predicted"/>
<name>A0A930YKQ0_9ACTN</name>
<evidence type="ECO:0000313" key="2">
    <source>
        <dbReference type="Proteomes" id="UP000640489"/>
    </source>
</evidence>
<dbReference type="InterPro" id="IPR017519">
    <property type="entry name" value="CHP03085"/>
</dbReference>